<keyword evidence="1" id="KW-0106">Calcium</keyword>
<dbReference type="AlphaFoldDB" id="A0A444ZVM1"/>
<dbReference type="InterPro" id="IPR018247">
    <property type="entry name" value="EF_Hand_1_Ca_BS"/>
</dbReference>
<reference evidence="3 4" key="1">
    <citation type="submission" date="2019-01" db="EMBL/GenBank/DDBJ databases">
        <title>Sequencing of cultivated peanut Arachis hypogaea provides insights into genome evolution and oil improvement.</title>
        <authorList>
            <person name="Chen X."/>
        </authorList>
    </citation>
    <scope>NUCLEOTIDE SEQUENCE [LARGE SCALE GENOMIC DNA]</scope>
    <source>
        <strain evidence="4">cv. Fuhuasheng</strain>
        <tissue evidence="3">Leaves</tissue>
    </source>
</reference>
<dbReference type="GO" id="GO:0005509">
    <property type="term" value="F:calcium ion binding"/>
    <property type="evidence" value="ECO:0007669"/>
    <property type="project" value="InterPro"/>
</dbReference>
<dbReference type="PANTHER" id="PTHR34574:SF10">
    <property type="entry name" value="OS09G0482800 PROTEIN"/>
    <property type="match status" value="1"/>
</dbReference>
<feature type="domain" description="EF-hand" evidence="2">
    <location>
        <begin position="20"/>
        <end position="55"/>
    </location>
</feature>
<name>A0A444ZVM1_ARAHY</name>
<sequence length="148" mass="16476">MSVEIIDGTTITSFVEDEEAFSASVSDLFAELDADKDGLLSYMEMVKELQRLRVMETHFGVDVKRDPEEVARVYESLFVQFDHDMNGRVDEDEFKKETKKMLLAIANGLGSLPVQMALEHDSLLLKAVKHEYSCAAASANNNLLANAA</sequence>
<evidence type="ECO:0000259" key="2">
    <source>
        <dbReference type="PROSITE" id="PS50222"/>
    </source>
</evidence>
<dbReference type="EMBL" id="SDMP01000013">
    <property type="protein sequence ID" value="RYR18281.1"/>
    <property type="molecule type" value="Genomic_DNA"/>
</dbReference>
<gene>
    <name evidence="3" type="ORF">Ahy_B03g062888</name>
</gene>
<dbReference type="Gene3D" id="1.10.238.10">
    <property type="entry name" value="EF-hand"/>
    <property type="match status" value="1"/>
</dbReference>
<evidence type="ECO:0000313" key="4">
    <source>
        <dbReference type="Proteomes" id="UP000289738"/>
    </source>
</evidence>
<dbReference type="InterPro" id="IPR002048">
    <property type="entry name" value="EF_hand_dom"/>
</dbReference>
<evidence type="ECO:0000256" key="1">
    <source>
        <dbReference type="ARBA" id="ARBA00022837"/>
    </source>
</evidence>
<dbReference type="PROSITE" id="PS00018">
    <property type="entry name" value="EF_HAND_1"/>
    <property type="match status" value="2"/>
</dbReference>
<proteinExistence type="predicted"/>
<dbReference type="SUPFAM" id="SSF47473">
    <property type="entry name" value="EF-hand"/>
    <property type="match status" value="1"/>
</dbReference>
<feature type="domain" description="EF-hand" evidence="2">
    <location>
        <begin position="69"/>
        <end position="104"/>
    </location>
</feature>
<protein>
    <recommendedName>
        <fullName evidence="2">EF-hand domain-containing protein</fullName>
    </recommendedName>
</protein>
<dbReference type="STRING" id="3818.A0A444ZVM1"/>
<dbReference type="InterPro" id="IPR011992">
    <property type="entry name" value="EF-hand-dom_pair"/>
</dbReference>
<accession>A0A444ZVM1</accession>
<organism evidence="3 4">
    <name type="scientific">Arachis hypogaea</name>
    <name type="common">Peanut</name>
    <dbReference type="NCBI Taxonomy" id="3818"/>
    <lineage>
        <taxon>Eukaryota</taxon>
        <taxon>Viridiplantae</taxon>
        <taxon>Streptophyta</taxon>
        <taxon>Embryophyta</taxon>
        <taxon>Tracheophyta</taxon>
        <taxon>Spermatophyta</taxon>
        <taxon>Magnoliopsida</taxon>
        <taxon>eudicotyledons</taxon>
        <taxon>Gunneridae</taxon>
        <taxon>Pentapetalae</taxon>
        <taxon>rosids</taxon>
        <taxon>fabids</taxon>
        <taxon>Fabales</taxon>
        <taxon>Fabaceae</taxon>
        <taxon>Papilionoideae</taxon>
        <taxon>50 kb inversion clade</taxon>
        <taxon>dalbergioids sensu lato</taxon>
        <taxon>Dalbergieae</taxon>
        <taxon>Pterocarpus clade</taxon>
        <taxon>Arachis</taxon>
    </lineage>
</organism>
<comment type="caution">
    <text evidence="3">The sequence shown here is derived from an EMBL/GenBank/DDBJ whole genome shotgun (WGS) entry which is preliminary data.</text>
</comment>
<dbReference type="PANTHER" id="PTHR34574">
    <property type="entry name" value="CALCIUM-BINDING EF-HAND FAMILY PROTEIN-RELATED"/>
    <property type="match status" value="1"/>
</dbReference>
<dbReference type="OrthoDB" id="186625at2759"/>
<dbReference type="Proteomes" id="UP000289738">
    <property type="component" value="Chromosome B03"/>
</dbReference>
<dbReference type="Pfam" id="PF13499">
    <property type="entry name" value="EF-hand_7"/>
    <property type="match status" value="1"/>
</dbReference>
<dbReference type="PROSITE" id="PS50222">
    <property type="entry name" value="EF_HAND_2"/>
    <property type="match status" value="2"/>
</dbReference>
<dbReference type="Gramene" id="arahy.Tifrunner.gnm2.ann2.Ah13g526300.1">
    <property type="protein sequence ID" value="arahy.Tifrunner.gnm2.ann2.Ah13g526300.1-CDS-1"/>
    <property type="gene ID" value="arahy.Tifrunner.gnm2.ann2.Ah13g526300"/>
</dbReference>
<evidence type="ECO:0000313" key="3">
    <source>
        <dbReference type="EMBL" id="RYR18281.1"/>
    </source>
</evidence>
<keyword evidence="4" id="KW-1185">Reference proteome</keyword>